<dbReference type="AlphaFoldDB" id="A0A5A5TKY7"/>
<name>A0A5A5TKY7_9CHLR</name>
<comment type="caution">
    <text evidence="1">The sequence shown here is derived from an EMBL/GenBank/DDBJ whole genome shotgun (WGS) entry which is preliminary data.</text>
</comment>
<keyword evidence="2" id="KW-1185">Reference proteome</keyword>
<evidence type="ECO:0000313" key="1">
    <source>
        <dbReference type="EMBL" id="GCF11975.1"/>
    </source>
</evidence>
<reference evidence="1 2" key="1">
    <citation type="submission" date="2019-01" db="EMBL/GenBank/DDBJ databases">
        <title>Draft genome sequence of Dictyobacter sp. Uno17.</title>
        <authorList>
            <person name="Wang C.M."/>
            <person name="Zheng Y."/>
            <person name="Sakai Y."/>
            <person name="Abe K."/>
            <person name="Yokota A."/>
            <person name="Yabe S."/>
        </authorList>
    </citation>
    <scope>NUCLEOTIDE SEQUENCE [LARGE SCALE GENOMIC DNA]</scope>
    <source>
        <strain evidence="1 2">Uno17</strain>
    </source>
</reference>
<sequence length="72" mass="8229">MRRKQHQLIMEKIAVLNIRHSLSSVLLYLFSVHGKPNDSVNINTILYRNLRDTFDYVSSPAFATLLTPSPVS</sequence>
<evidence type="ECO:0000313" key="2">
    <source>
        <dbReference type="Proteomes" id="UP000322530"/>
    </source>
</evidence>
<protein>
    <submittedName>
        <fullName evidence="1">Uncharacterized protein</fullName>
    </submittedName>
</protein>
<gene>
    <name evidence="1" type="ORF">KDI_55390</name>
</gene>
<dbReference type="Proteomes" id="UP000322530">
    <property type="component" value="Unassembled WGS sequence"/>
</dbReference>
<proteinExistence type="predicted"/>
<accession>A0A5A5TKY7</accession>
<organism evidence="1 2">
    <name type="scientific">Dictyobacter arantiisoli</name>
    <dbReference type="NCBI Taxonomy" id="2014874"/>
    <lineage>
        <taxon>Bacteria</taxon>
        <taxon>Bacillati</taxon>
        <taxon>Chloroflexota</taxon>
        <taxon>Ktedonobacteria</taxon>
        <taxon>Ktedonobacterales</taxon>
        <taxon>Dictyobacteraceae</taxon>
        <taxon>Dictyobacter</taxon>
    </lineage>
</organism>
<dbReference type="EMBL" id="BIXY01000189">
    <property type="protein sequence ID" value="GCF11975.1"/>
    <property type="molecule type" value="Genomic_DNA"/>
</dbReference>